<dbReference type="Proteomes" id="UP000238949">
    <property type="component" value="Unassembled WGS sequence"/>
</dbReference>
<dbReference type="GO" id="GO:0051536">
    <property type="term" value="F:iron-sulfur cluster binding"/>
    <property type="evidence" value="ECO:0007669"/>
    <property type="project" value="InterPro"/>
</dbReference>
<evidence type="ECO:0000259" key="8">
    <source>
        <dbReference type="PROSITE" id="PS51085"/>
    </source>
</evidence>
<evidence type="ECO:0000256" key="3">
    <source>
        <dbReference type="ARBA" id="ARBA00022827"/>
    </source>
</evidence>
<dbReference type="InterPro" id="IPR001041">
    <property type="entry name" value="2Fe-2S_ferredoxin-type"/>
</dbReference>
<dbReference type="InterPro" id="IPR001709">
    <property type="entry name" value="Flavoprot_Pyr_Nucl_cyt_Rdtase"/>
</dbReference>
<evidence type="ECO:0000256" key="1">
    <source>
        <dbReference type="ARBA" id="ARBA00022448"/>
    </source>
</evidence>
<keyword evidence="11" id="KW-1185">Reference proteome</keyword>
<protein>
    <submittedName>
        <fullName evidence="10">Oxidoreductase</fullName>
    </submittedName>
</protein>
<evidence type="ECO:0000256" key="7">
    <source>
        <dbReference type="SAM" id="Phobius"/>
    </source>
</evidence>
<dbReference type="InterPro" id="IPR017927">
    <property type="entry name" value="FAD-bd_FR_type"/>
</dbReference>
<reference evidence="11" key="1">
    <citation type="journal article" date="2020" name="Int. J. Syst. Evol. Microbiol.">
        <title>Alteromonas alba sp. nov., a marine bacterium isolated from the seawater of the West Pacific Ocean.</title>
        <authorList>
            <person name="Sun C."/>
            <person name="Wu Y.-H."/>
            <person name="Xamxidin M."/>
            <person name="Cheng H."/>
            <person name="Xu X.-W."/>
        </authorList>
    </citation>
    <scope>NUCLEOTIDE SEQUENCE [LARGE SCALE GENOMIC DNA]</scope>
    <source>
        <strain evidence="11">190</strain>
    </source>
</reference>
<evidence type="ECO:0000313" key="10">
    <source>
        <dbReference type="EMBL" id="PRO72825.1"/>
    </source>
</evidence>
<comment type="caution">
    <text evidence="10">The sequence shown here is derived from an EMBL/GenBank/DDBJ whole genome shotgun (WGS) entry which is preliminary data.</text>
</comment>
<keyword evidence="7" id="KW-0472">Membrane</keyword>
<dbReference type="PRINTS" id="PR00406">
    <property type="entry name" value="CYTB5RDTASE"/>
</dbReference>
<gene>
    <name evidence="10" type="ORF">C6Y40_14825</name>
</gene>
<dbReference type="SUPFAM" id="SSF54292">
    <property type="entry name" value="2Fe-2S ferredoxin-like"/>
    <property type="match status" value="1"/>
</dbReference>
<keyword evidence="4" id="KW-0408">Iron</keyword>
<evidence type="ECO:0000256" key="4">
    <source>
        <dbReference type="ARBA" id="ARBA00023004"/>
    </source>
</evidence>
<dbReference type="AlphaFoldDB" id="A0A2S9V936"/>
<dbReference type="InterPro" id="IPR039261">
    <property type="entry name" value="FNR_nucleotide-bd"/>
</dbReference>
<comment type="cofactor">
    <cofactor evidence="6">
        <name>[2Fe-2S] cluster</name>
        <dbReference type="ChEBI" id="CHEBI:190135"/>
    </cofactor>
</comment>
<dbReference type="PROSITE" id="PS51384">
    <property type="entry name" value="FAD_FR"/>
    <property type="match status" value="1"/>
</dbReference>
<evidence type="ECO:0000256" key="6">
    <source>
        <dbReference type="ARBA" id="ARBA00034078"/>
    </source>
</evidence>
<dbReference type="Gene3D" id="2.40.30.10">
    <property type="entry name" value="Translation factors"/>
    <property type="match status" value="1"/>
</dbReference>
<dbReference type="PROSITE" id="PS51085">
    <property type="entry name" value="2FE2S_FER_2"/>
    <property type="match status" value="1"/>
</dbReference>
<dbReference type="Gene3D" id="3.10.20.30">
    <property type="match status" value="1"/>
</dbReference>
<keyword evidence="3" id="KW-0274">FAD</keyword>
<proteinExistence type="predicted"/>
<dbReference type="InterPro" id="IPR036010">
    <property type="entry name" value="2Fe-2S_ferredoxin-like_sf"/>
</dbReference>
<dbReference type="InterPro" id="IPR012675">
    <property type="entry name" value="Beta-grasp_dom_sf"/>
</dbReference>
<feature type="transmembrane region" description="Helical" evidence="7">
    <location>
        <begin position="6"/>
        <end position="29"/>
    </location>
</feature>
<dbReference type="OrthoDB" id="9806195at2"/>
<feature type="transmembrane region" description="Helical" evidence="7">
    <location>
        <begin position="201"/>
        <end position="222"/>
    </location>
</feature>
<dbReference type="PRINTS" id="PR00371">
    <property type="entry name" value="FPNCR"/>
</dbReference>
<keyword evidence="5" id="KW-0830">Ubiquinone</keyword>
<dbReference type="InterPro" id="IPR008333">
    <property type="entry name" value="Cbr1-like_FAD-bd_dom"/>
</dbReference>
<feature type="domain" description="FAD-binding FR-type" evidence="9">
    <location>
        <begin position="334"/>
        <end position="469"/>
    </location>
</feature>
<evidence type="ECO:0000313" key="11">
    <source>
        <dbReference type="Proteomes" id="UP000238949"/>
    </source>
</evidence>
<dbReference type="RefSeq" id="WP_105935257.1">
    <property type="nucleotide sequence ID" value="NZ_PVNP01000160.1"/>
</dbReference>
<dbReference type="Pfam" id="PF00111">
    <property type="entry name" value="Fer2"/>
    <property type="match status" value="1"/>
</dbReference>
<dbReference type="SUPFAM" id="SSF52343">
    <property type="entry name" value="Ferredoxin reductase-like, C-terminal NADP-linked domain"/>
    <property type="match status" value="1"/>
</dbReference>
<dbReference type="EMBL" id="PVNP01000160">
    <property type="protein sequence ID" value="PRO72825.1"/>
    <property type="molecule type" value="Genomic_DNA"/>
</dbReference>
<accession>A0A2S9V936</accession>
<keyword evidence="7" id="KW-1133">Transmembrane helix</keyword>
<keyword evidence="1" id="KW-0813">Transport</keyword>
<feature type="domain" description="2Fe-2S ferredoxin-type" evidence="8">
    <location>
        <begin position="239"/>
        <end position="332"/>
    </location>
</feature>
<dbReference type="InterPro" id="IPR001433">
    <property type="entry name" value="OxRdtase_FAD/NAD-bd"/>
</dbReference>
<dbReference type="GO" id="GO:0016491">
    <property type="term" value="F:oxidoreductase activity"/>
    <property type="evidence" value="ECO:0007669"/>
    <property type="project" value="InterPro"/>
</dbReference>
<organism evidence="10 11">
    <name type="scientific">Alteromonas alba</name>
    <dbReference type="NCBI Taxonomy" id="2079529"/>
    <lineage>
        <taxon>Bacteria</taxon>
        <taxon>Pseudomonadati</taxon>
        <taxon>Pseudomonadota</taxon>
        <taxon>Gammaproteobacteria</taxon>
        <taxon>Alteromonadales</taxon>
        <taxon>Alteromonadaceae</taxon>
        <taxon>Alteromonas/Salinimonas group</taxon>
        <taxon>Alteromonas</taxon>
    </lineage>
</organism>
<evidence type="ECO:0000256" key="2">
    <source>
        <dbReference type="ARBA" id="ARBA00022630"/>
    </source>
</evidence>
<dbReference type="Pfam" id="PF00175">
    <property type="entry name" value="NAD_binding_1"/>
    <property type="match status" value="1"/>
</dbReference>
<dbReference type="SUPFAM" id="SSF63380">
    <property type="entry name" value="Riboflavin synthase domain-like"/>
    <property type="match status" value="1"/>
</dbReference>
<evidence type="ECO:0000259" key="9">
    <source>
        <dbReference type="PROSITE" id="PS51384"/>
    </source>
</evidence>
<keyword evidence="7" id="KW-0812">Transmembrane</keyword>
<evidence type="ECO:0000256" key="5">
    <source>
        <dbReference type="ARBA" id="ARBA00023075"/>
    </source>
</evidence>
<name>A0A2S9V936_9ALTE</name>
<dbReference type="Gene3D" id="3.40.50.80">
    <property type="entry name" value="Nucleotide-binding domain of ferredoxin-NADP reductase (FNR) module"/>
    <property type="match status" value="1"/>
</dbReference>
<sequence length="610" mass="68344">MFWRIIHKYLALIVFSQLMVWLATGFLLGQAEHSKPLSRIASDAIAGSVLTPNLISVENVLIRSPNALSIELLSLLGNPTYKVMTHYARHANEREYELIDAIKGNKIELTANDIRDLVNNQFRLTSPIQDLRRVDPPIEHLPKEQQSVWHVRLSDRETTHIYVRASTGELAGVVDSNREWTNLLMLLHFMDYQNTGSFNHWWIKALALLTVLMSISGITWLVSLVKNKQVFIGWWYRKQDLVVRDQQGYLQNVVAKDNESLLDCLQHNALSIGSVCGGGGTCGQCIVRLDPSAAISVAERYRLSQDRLLSGYRLACQQNTDLKGNVQLVESPNPKTVSCELLSNTFITPFIKELRFKYQGSVPLDFKPGSFVQFTIKEGQSLAFPKDLPRRYQPYWPRFESATFSHPTTVRHYSVANRNDGSGVITFNIKMQPAQSNNQRPGIGSFHLGNLNVGTVIDIAAPQGGFNIPEDLGAREIVLIGGGSGIAPLKALIDELIFGLHSTLPITLFYGAKHPAELANYCWLKAVETQHSNFTYQPIVSNASSIWCGPVGRVQIPLAVFLDTHRDLHRCLFFLCGPPAMMNDVTQLLLRYSVNENAIQIDSFSPFTTT</sequence>
<dbReference type="PANTHER" id="PTHR43644:SF1">
    <property type="entry name" value="NAD(P)H-FLAVIN REDUCTASE"/>
    <property type="match status" value="1"/>
</dbReference>
<dbReference type="Pfam" id="PF00970">
    <property type="entry name" value="FAD_binding_6"/>
    <property type="match status" value="1"/>
</dbReference>
<keyword evidence="2" id="KW-0285">Flavoprotein</keyword>
<dbReference type="InterPro" id="IPR017938">
    <property type="entry name" value="Riboflavin_synthase-like_b-brl"/>
</dbReference>
<dbReference type="PANTHER" id="PTHR43644">
    <property type="entry name" value="NA(+)-TRANSLOCATING NADH-QUINONE REDUCTASE SUBUNIT"/>
    <property type="match status" value="1"/>
</dbReference>